<evidence type="ECO:0000313" key="2">
    <source>
        <dbReference type="Proteomes" id="UP000191285"/>
    </source>
</evidence>
<gene>
    <name evidence="1" type="ORF">PENSTE_c013G04278</name>
</gene>
<sequence>MRLLILIFVD</sequence>
<reference evidence="2" key="1">
    <citation type="journal article" date="2017" name="Nat. Microbiol.">
        <title>Global analysis of biosynthetic gene clusters reveals vast potential of secondary metabolite production in Penicillium species.</title>
        <authorList>
            <person name="Nielsen J.C."/>
            <person name="Grijseels S."/>
            <person name="Prigent S."/>
            <person name="Ji B."/>
            <person name="Dainat J."/>
            <person name="Nielsen K.F."/>
            <person name="Frisvad J.C."/>
            <person name="Workman M."/>
            <person name="Nielsen J."/>
        </authorList>
    </citation>
    <scope>NUCLEOTIDE SEQUENCE [LARGE SCALE GENOMIC DNA]</scope>
    <source>
        <strain evidence="2">IBT 24891</strain>
    </source>
</reference>
<protein>
    <submittedName>
        <fullName evidence="1">Uncharacterized protein</fullName>
    </submittedName>
</protein>
<name>A0A1V6T389_9EURO</name>
<evidence type="ECO:0000313" key="1">
    <source>
        <dbReference type="EMBL" id="OQE20444.1"/>
    </source>
</evidence>
<organism evidence="1 2">
    <name type="scientific">Penicillium steckii</name>
    <dbReference type="NCBI Taxonomy" id="303698"/>
    <lineage>
        <taxon>Eukaryota</taxon>
        <taxon>Fungi</taxon>
        <taxon>Dikarya</taxon>
        <taxon>Ascomycota</taxon>
        <taxon>Pezizomycotina</taxon>
        <taxon>Eurotiomycetes</taxon>
        <taxon>Eurotiomycetidae</taxon>
        <taxon>Eurotiales</taxon>
        <taxon>Aspergillaceae</taxon>
        <taxon>Penicillium</taxon>
    </lineage>
</organism>
<proteinExistence type="predicted"/>
<dbReference type="Proteomes" id="UP000191285">
    <property type="component" value="Unassembled WGS sequence"/>
</dbReference>
<keyword evidence="2" id="KW-1185">Reference proteome</keyword>
<accession>A0A1V6T389</accession>
<comment type="caution">
    <text evidence="1">The sequence shown here is derived from an EMBL/GenBank/DDBJ whole genome shotgun (WGS) entry which is preliminary data.</text>
</comment>
<dbReference type="EMBL" id="MLKD01000013">
    <property type="protein sequence ID" value="OQE20444.1"/>
    <property type="molecule type" value="Genomic_DNA"/>
</dbReference>